<gene>
    <name evidence="3" type="ORF">SAMN02745199_0795</name>
</gene>
<feature type="transmembrane region" description="Helical" evidence="1">
    <location>
        <begin position="188"/>
        <end position="209"/>
    </location>
</feature>
<keyword evidence="1" id="KW-0472">Membrane</keyword>
<keyword evidence="1" id="KW-0812">Transmembrane</keyword>
<feature type="transmembrane region" description="Helical" evidence="1">
    <location>
        <begin position="59"/>
        <end position="81"/>
    </location>
</feature>
<organism evidence="3 4">
    <name type="scientific">Thermosipho atlanticus DSM 15807</name>
    <dbReference type="NCBI Taxonomy" id="1123380"/>
    <lineage>
        <taxon>Bacteria</taxon>
        <taxon>Thermotogati</taxon>
        <taxon>Thermotogota</taxon>
        <taxon>Thermotogae</taxon>
        <taxon>Thermotogales</taxon>
        <taxon>Fervidobacteriaceae</taxon>
        <taxon>Thermosipho</taxon>
    </lineage>
</organism>
<feature type="transmembrane region" description="Helical" evidence="1">
    <location>
        <begin position="30"/>
        <end position="47"/>
    </location>
</feature>
<keyword evidence="4" id="KW-1185">Reference proteome</keyword>
<dbReference type="Pfam" id="PF01757">
    <property type="entry name" value="Acyl_transf_3"/>
    <property type="match status" value="1"/>
</dbReference>
<proteinExistence type="predicted"/>
<feature type="domain" description="Acyltransferase 3" evidence="2">
    <location>
        <begin position="4"/>
        <end position="298"/>
    </location>
</feature>
<feature type="transmembrane region" description="Helical" evidence="1">
    <location>
        <begin position="87"/>
        <end position="104"/>
    </location>
</feature>
<dbReference type="AlphaFoldDB" id="A0A1M5S452"/>
<evidence type="ECO:0000313" key="3">
    <source>
        <dbReference type="EMBL" id="SHH33367.1"/>
    </source>
</evidence>
<protein>
    <submittedName>
        <fullName evidence="3">Fucose 4-O-acetylase</fullName>
    </submittedName>
</protein>
<feature type="transmembrane region" description="Helical" evidence="1">
    <location>
        <begin position="157"/>
        <end position="176"/>
    </location>
</feature>
<name>A0A1M5S452_9BACT</name>
<feature type="transmembrane region" description="Helical" evidence="1">
    <location>
        <begin position="221"/>
        <end position="241"/>
    </location>
</feature>
<dbReference type="PANTHER" id="PTHR37312">
    <property type="entry name" value="MEMBRANE-BOUND ACYLTRANSFERASE YKRP-RELATED"/>
    <property type="match status" value="1"/>
</dbReference>
<evidence type="ECO:0000313" key="4">
    <source>
        <dbReference type="Proteomes" id="UP000242592"/>
    </source>
</evidence>
<dbReference type="EMBL" id="FQXN01000002">
    <property type="protein sequence ID" value="SHH33367.1"/>
    <property type="molecule type" value="Genomic_DNA"/>
</dbReference>
<dbReference type="InterPro" id="IPR052734">
    <property type="entry name" value="Nod_factor_acetyltransferase"/>
</dbReference>
<dbReference type="InterPro" id="IPR002656">
    <property type="entry name" value="Acyl_transf_3_dom"/>
</dbReference>
<accession>A0A1M5S452</accession>
<keyword evidence="1" id="KW-1133">Transmembrane helix</keyword>
<feature type="transmembrane region" description="Helical" evidence="1">
    <location>
        <begin position="116"/>
        <end position="137"/>
    </location>
</feature>
<feature type="transmembrane region" description="Helical" evidence="1">
    <location>
        <begin position="7"/>
        <end position="24"/>
    </location>
</feature>
<feature type="transmembrane region" description="Helical" evidence="1">
    <location>
        <begin position="287"/>
        <end position="304"/>
    </location>
</feature>
<dbReference type="GO" id="GO:0016747">
    <property type="term" value="F:acyltransferase activity, transferring groups other than amino-acyl groups"/>
    <property type="evidence" value="ECO:0007669"/>
    <property type="project" value="InterPro"/>
</dbReference>
<feature type="transmembrane region" description="Helical" evidence="1">
    <location>
        <begin position="253"/>
        <end position="275"/>
    </location>
</feature>
<sequence length="322" mass="38549">MRIREIDISKGILILIVVLLHSYIPYSLVVYLSYLLAAFMFISGYLFKDENFFIKLKKIFLNLLFPFYFLSTIGYIIYFYINKITHYSSAVFTTFFEFIIFGYAPMDMPVNVLPLWYLYMFAVAEIVFMILIKLNLVHFTPFLSVFTTFFLHNQTRFFKLEVAFHGLIWFYFGYWFRKKGYKYKLKRPFIMLLLSIMIVVIIAKINGFNDWRDSNYGKYPLLSYIGELAFIILIISLSNLIKIEKLKKFMELFGRYTIFVLGYHLVLSGLIALVLKDPLSFVEKYWYIYYGYSVTILYLFLKFVPKKVIYFLSGQFYLLRKT</sequence>
<evidence type="ECO:0000259" key="2">
    <source>
        <dbReference type="Pfam" id="PF01757"/>
    </source>
</evidence>
<reference evidence="4" key="1">
    <citation type="submission" date="2016-11" db="EMBL/GenBank/DDBJ databases">
        <authorList>
            <person name="Varghese N."/>
            <person name="Submissions S."/>
        </authorList>
    </citation>
    <scope>NUCLEOTIDE SEQUENCE [LARGE SCALE GENOMIC DNA]</scope>
    <source>
        <strain evidence="4">DSM 15807</strain>
    </source>
</reference>
<dbReference type="RefSeq" id="WP_073072432.1">
    <property type="nucleotide sequence ID" value="NZ_FQXN01000002.1"/>
</dbReference>
<dbReference type="OrthoDB" id="45590at2"/>
<dbReference type="STRING" id="1123380.SAMN02745199_0795"/>
<evidence type="ECO:0000256" key="1">
    <source>
        <dbReference type="SAM" id="Phobius"/>
    </source>
</evidence>
<dbReference type="Proteomes" id="UP000242592">
    <property type="component" value="Unassembled WGS sequence"/>
</dbReference>
<dbReference type="PANTHER" id="PTHR37312:SF1">
    <property type="entry name" value="MEMBRANE-BOUND ACYLTRANSFERASE YKRP-RELATED"/>
    <property type="match status" value="1"/>
</dbReference>